<reference evidence="13" key="1">
    <citation type="submission" date="2023-06" db="EMBL/GenBank/DDBJ databases">
        <title>Survivors Of The Sea: Transcriptome response of Skeletonema marinoi to long-term dormancy.</title>
        <authorList>
            <person name="Pinder M.I.M."/>
            <person name="Kourtchenko O."/>
            <person name="Robertson E.K."/>
            <person name="Larsson T."/>
            <person name="Maumus F."/>
            <person name="Osuna-Cruz C.M."/>
            <person name="Vancaester E."/>
            <person name="Stenow R."/>
            <person name="Vandepoele K."/>
            <person name="Ploug H."/>
            <person name="Bruchert V."/>
            <person name="Godhe A."/>
            <person name="Topel M."/>
        </authorList>
    </citation>
    <scope>NUCLEOTIDE SEQUENCE</scope>
    <source>
        <strain evidence="13">R05AC</strain>
    </source>
</reference>
<evidence type="ECO:0000256" key="10">
    <source>
        <dbReference type="SAM" id="MobiDB-lite"/>
    </source>
</evidence>
<dbReference type="InterPro" id="IPR001752">
    <property type="entry name" value="Kinesin_motor_dom"/>
</dbReference>
<feature type="binding site" evidence="9">
    <location>
        <begin position="738"/>
        <end position="745"/>
    </location>
    <ligand>
        <name>ATP</name>
        <dbReference type="ChEBI" id="CHEBI:30616"/>
    </ligand>
</feature>
<keyword evidence="6 9" id="KW-0505">Motor protein</keyword>
<dbReference type="EMBL" id="JATAAI010000001">
    <property type="protein sequence ID" value="KAK1748219.1"/>
    <property type="molecule type" value="Genomic_DNA"/>
</dbReference>
<dbReference type="Gene3D" id="1.10.150.50">
    <property type="entry name" value="Transcription Factor, Ets-1"/>
    <property type="match status" value="1"/>
</dbReference>
<feature type="compositionally biased region" description="Polar residues" evidence="10">
    <location>
        <begin position="1074"/>
        <end position="1084"/>
    </location>
</feature>
<evidence type="ECO:0000256" key="9">
    <source>
        <dbReference type="PROSITE-ProRule" id="PRU00283"/>
    </source>
</evidence>
<dbReference type="SUPFAM" id="SSF52540">
    <property type="entry name" value="P-loop containing nucleoside triphosphate hydrolases"/>
    <property type="match status" value="1"/>
</dbReference>
<evidence type="ECO:0000256" key="2">
    <source>
        <dbReference type="ARBA" id="ARBA00022490"/>
    </source>
</evidence>
<dbReference type="InterPro" id="IPR027417">
    <property type="entry name" value="P-loop_NTPase"/>
</dbReference>
<dbReference type="GO" id="GO:0005524">
    <property type="term" value="F:ATP binding"/>
    <property type="evidence" value="ECO:0007669"/>
    <property type="project" value="UniProtKB-UniRule"/>
</dbReference>
<dbReference type="PANTHER" id="PTHR47971">
    <property type="entry name" value="KINESIN-RELATED PROTEIN 6"/>
    <property type="match status" value="1"/>
</dbReference>
<keyword evidence="4 9" id="KW-0547">Nucleotide-binding</keyword>
<dbReference type="FunFam" id="3.40.850.10:FF:000012">
    <property type="entry name" value="Kinesin-like protein"/>
    <property type="match status" value="1"/>
</dbReference>
<dbReference type="PROSITE" id="PS50105">
    <property type="entry name" value="SAM_DOMAIN"/>
    <property type="match status" value="1"/>
</dbReference>
<evidence type="ECO:0000259" key="11">
    <source>
        <dbReference type="PROSITE" id="PS50067"/>
    </source>
</evidence>
<dbReference type="PROSITE" id="PS00411">
    <property type="entry name" value="KINESIN_MOTOR_1"/>
    <property type="match status" value="1"/>
</dbReference>
<evidence type="ECO:0000256" key="8">
    <source>
        <dbReference type="ARBA" id="ARBA00061030"/>
    </source>
</evidence>
<feature type="domain" description="SAM" evidence="12">
    <location>
        <begin position="5"/>
        <end position="69"/>
    </location>
</feature>
<feature type="compositionally biased region" description="Basic residues" evidence="10">
    <location>
        <begin position="314"/>
        <end position="324"/>
    </location>
</feature>
<comment type="subcellular location">
    <subcellularLocation>
        <location evidence="1">Cytoplasm</location>
        <location evidence="1">Cytoskeleton</location>
    </subcellularLocation>
</comment>
<keyword evidence="14" id="KW-1185">Reference proteome</keyword>
<evidence type="ECO:0000256" key="1">
    <source>
        <dbReference type="ARBA" id="ARBA00004245"/>
    </source>
</evidence>
<feature type="region of interest" description="Disordered" evidence="10">
    <location>
        <begin position="298"/>
        <end position="596"/>
    </location>
</feature>
<dbReference type="InterPro" id="IPR019821">
    <property type="entry name" value="Kinesin_motor_CS"/>
</dbReference>
<dbReference type="PANTHER" id="PTHR47971:SF8">
    <property type="entry name" value="KINESIN-LIKE PROTEIN"/>
    <property type="match status" value="1"/>
</dbReference>
<keyword evidence="2" id="KW-0963">Cytoplasm</keyword>
<feature type="compositionally biased region" description="Polar residues" evidence="10">
    <location>
        <begin position="216"/>
        <end position="241"/>
    </location>
</feature>
<evidence type="ECO:0000259" key="12">
    <source>
        <dbReference type="PROSITE" id="PS50105"/>
    </source>
</evidence>
<dbReference type="GO" id="GO:0005874">
    <property type="term" value="C:microtubule"/>
    <property type="evidence" value="ECO:0007669"/>
    <property type="project" value="UniProtKB-KW"/>
</dbReference>
<dbReference type="SMART" id="SM00454">
    <property type="entry name" value="SAM"/>
    <property type="match status" value="1"/>
</dbReference>
<dbReference type="PRINTS" id="PR00380">
    <property type="entry name" value="KINESINHEAVY"/>
</dbReference>
<sequence length="1177" mass="128964">MSSSETTDLVQTWLADAGLHHAVDNFRMAGIDSPRSLVQLELSHFEMLGVTQPEDRKKLFFLMQRVKKALTEETAAVTAAPTASAAAAVVQEREDHYSEDFSVETKSQPRTEFGMSVETSSMKEPISPVTLSSPLVREDNAFDVGGVSSSSDNNNTRNYMEQMLKQRATQRHQKDNDAKVSSSQVAAAAATATTFPSSRQSLMNRYHRDVDDGKLSSASDNRSYLESGGSDTSSYDATVSSKQRKNRRKSGIPMMKSRPHPRLSVSSTITAEKDFIDELDECLKSPLRDELDDYDDAATSTTKSLAPSVDVRARRTSIHSRPTIKKTNQSRPRRLSGIPAPPSMDSKDDDESIMSETSDLSTSLHSYSSLSSSVSSNNRVRSKKNSRASTGTYSSRSSLSSSLGRLDENQHRNGVKGARATDKTSSTAISRIGKKRLSTIPSSRIAPTSPLTSLTSTQLDESITSHSGLPQLKKNVALNRRKSLGGKVSSSSRPTTADSASTAKSITSSASKRKTKKMTTPRTQRGTPRSVSPGMSTLTNRPLSPMRTVSRSRATTPREKRPLSPMKTSRARATTPPRATSPLNRSRVGKAKSPNSGAVFIHGVPEDTSWATQISHFREAANEEHNDFMSDQKSQSSDADYEMRIRVIVRKRPMSKREAAQRGDVDVIHPLDYDDHGRVLVYQPKTKLDLTKEVEVAKFAFDNVYDETSNNLDIYNTSVKNLIPGVFHGKWASVFAYGQTGSGKTFTMMGSGMTGMKAGNQAENLSDANLGLYFLAAQDVFQLAEDPQYADISINCSLFEIYGGKLLDLLNDRNPIRCLEDSKGKVCFPGLSEHPVSDPMELMDIIEAGSLNRSTGQTQANADSSRSHAVLQLSLRKDVGRSRRNIECGRLTFIDLAGSERGADTANTCRTTRMEGAEINKSLLALKEVIRALATGDSMKRIPFRGSKLTQVLKEGFVGKSSRTVMVTCVAPNMNNCDHTLNTLRYADRVKERDAETGKLSAAVAANSTIKMDKSLVKPPKLPPRPLTAPAKSFRIDKDDSSDEEEVPPPPSPSFESDESASFDMIEDSDSITLTQSPTANDQRSPPIASPTEPERPSRRVEAATLIETHKSVQASMLKILKREVALVNKPETTDLAAIERYFHELDSISHEQVTLLTTLKTALQSYFEVGNSDRTS</sequence>
<feature type="compositionally biased region" description="Polar residues" evidence="10">
    <location>
        <begin position="458"/>
        <end position="468"/>
    </location>
</feature>
<feature type="compositionally biased region" description="Low complexity" evidence="10">
    <location>
        <begin position="447"/>
        <end position="457"/>
    </location>
</feature>
<dbReference type="GO" id="GO:0003777">
    <property type="term" value="F:microtubule motor activity"/>
    <property type="evidence" value="ECO:0007669"/>
    <property type="project" value="InterPro"/>
</dbReference>
<organism evidence="13 14">
    <name type="scientific">Skeletonema marinoi</name>
    <dbReference type="NCBI Taxonomy" id="267567"/>
    <lineage>
        <taxon>Eukaryota</taxon>
        <taxon>Sar</taxon>
        <taxon>Stramenopiles</taxon>
        <taxon>Ochrophyta</taxon>
        <taxon>Bacillariophyta</taxon>
        <taxon>Coscinodiscophyceae</taxon>
        <taxon>Thalassiosirophycidae</taxon>
        <taxon>Thalassiosirales</taxon>
        <taxon>Skeletonemataceae</taxon>
        <taxon>Skeletonema</taxon>
        <taxon>Skeletonema marinoi-dohrnii complex</taxon>
    </lineage>
</organism>
<dbReference type="InterPro" id="IPR001660">
    <property type="entry name" value="SAM"/>
</dbReference>
<name>A0AAD8YMH5_9STRA</name>
<feature type="compositionally biased region" description="Low complexity" evidence="10">
    <location>
        <begin position="358"/>
        <end position="379"/>
    </location>
</feature>
<dbReference type="InterPro" id="IPR036961">
    <property type="entry name" value="Kinesin_motor_dom_sf"/>
</dbReference>
<feature type="compositionally biased region" description="Polar residues" evidence="10">
    <location>
        <begin position="526"/>
        <end position="555"/>
    </location>
</feature>
<keyword evidence="7" id="KW-0206">Cytoskeleton</keyword>
<comment type="caution">
    <text evidence="13">The sequence shown here is derived from an EMBL/GenBank/DDBJ whole genome shotgun (WGS) entry which is preliminary data.</text>
</comment>
<evidence type="ECO:0000256" key="3">
    <source>
        <dbReference type="ARBA" id="ARBA00022701"/>
    </source>
</evidence>
<keyword evidence="3" id="KW-0493">Microtubule</keyword>
<accession>A0AAD8YMH5</accession>
<evidence type="ECO:0000313" key="13">
    <source>
        <dbReference type="EMBL" id="KAK1748219.1"/>
    </source>
</evidence>
<dbReference type="GO" id="GO:0007019">
    <property type="term" value="P:microtubule depolymerization"/>
    <property type="evidence" value="ECO:0007669"/>
    <property type="project" value="TreeGrafter"/>
</dbReference>
<dbReference type="InterPro" id="IPR013761">
    <property type="entry name" value="SAM/pointed_sf"/>
</dbReference>
<evidence type="ECO:0000256" key="5">
    <source>
        <dbReference type="ARBA" id="ARBA00022840"/>
    </source>
</evidence>
<feature type="region of interest" description="Disordered" evidence="10">
    <location>
        <begin position="165"/>
        <end position="185"/>
    </location>
</feature>
<evidence type="ECO:0000256" key="4">
    <source>
        <dbReference type="ARBA" id="ARBA00022741"/>
    </source>
</evidence>
<dbReference type="PROSITE" id="PS50067">
    <property type="entry name" value="KINESIN_MOTOR_2"/>
    <property type="match status" value="1"/>
</dbReference>
<evidence type="ECO:0000256" key="6">
    <source>
        <dbReference type="ARBA" id="ARBA00023175"/>
    </source>
</evidence>
<feature type="compositionally biased region" description="Low complexity" evidence="10">
    <location>
        <begin position="495"/>
        <end position="510"/>
    </location>
</feature>
<keyword evidence="5 9" id="KW-0067">ATP-binding</keyword>
<dbReference type="Pfam" id="PF07647">
    <property type="entry name" value="SAM_2"/>
    <property type="match status" value="1"/>
</dbReference>
<evidence type="ECO:0000313" key="14">
    <source>
        <dbReference type="Proteomes" id="UP001224775"/>
    </source>
</evidence>
<dbReference type="Pfam" id="PF00225">
    <property type="entry name" value="Kinesin"/>
    <property type="match status" value="1"/>
</dbReference>
<dbReference type="Proteomes" id="UP001224775">
    <property type="component" value="Unassembled WGS sequence"/>
</dbReference>
<dbReference type="InterPro" id="IPR027640">
    <property type="entry name" value="Kinesin-like_fam"/>
</dbReference>
<feature type="compositionally biased region" description="Low complexity" evidence="10">
    <location>
        <begin position="387"/>
        <end position="404"/>
    </location>
</feature>
<comment type="similarity">
    <text evidence="8">Belongs to the TRAFAC class myosin-kinesin ATPase superfamily. Kinesin family. KIN-13 subfamily.</text>
</comment>
<dbReference type="GO" id="GO:0008017">
    <property type="term" value="F:microtubule binding"/>
    <property type="evidence" value="ECO:0007669"/>
    <property type="project" value="InterPro"/>
</dbReference>
<protein>
    <submittedName>
        <fullName evidence="13">Kinesin family protein</fullName>
    </submittedName>
</protein>
<dbReference type="GO" id="GO:0007018">
    <property type="term" value="P:microtubule-based movement"/>
    <property type="evidence" value="ECO:0007669"/>
    <property type="project" value="InterPro"/>
</dbReference>
<feature type="region of interest" description="Disordered" evidence="10">
    <location>
        <begin position="1074"/>
        <end position="1099"/>
    </location>
</feature>
<dbReference type="SUPFAM" id="SSF47769">
    <property type="entry name" value="SAM/Pointed domain"/>
    <property type="match status" value="1"/>
</dbReference>
<proteinExistence type="inferred from homology"/>
<feature type="domain" description="Kinesin motor" evidence="11">
    <location>
        <begin position="644"/>
        <end position="993"/>
    </location>
</feature>
<dbReference type="CDD" id="cd01367">
    <property type="entry name" value="KISc_KIF2_like"/>
    <property type="match status" value="1"/>
</dbReference>
<feature type="region of interest" description="Disordered" evidence="10">
    <location>
        <begin position="209"/>
        <end position="268"/>
    </location>
</feature>
<dbReference type="SMART" id="SM00129">
    <property type="entry name" value="KISc"/>
    <property type="match status" value="1"/>
</dbReference>
<gene>
    <name evidence="13" type="ORF">QTG54_000158</name>
</gene>
<dbReference type="AlphaFoldDB" id="A0AAD8YMH5"/>
<evidence type="ECO:0000256" key="7">
    <source>
        <dbReference type="ARBA" id="ARBA00023212"/>
    </source>
</evidence>
<feature type="region of interest" description="Disordered" evidence="10">
    <location>
        <begin position="1015"/>
        <end position="1060"/>
    </location>
</feature>
<dbReference type="Gene3D" id="3.40.850.10">
    <property type="entry name" value="Kinesin motor domain"/>
    <property type="match status" value="1"/>
</dbReference>